<dbReference type="Gene3D" id="3.30.70.270">
    <property type="match status" value="1"/>
</dbReference>
<dbReference type="InterPro" id="IPR043502">
    <property type="entry name" value="DNA/RNA_pol_sf"/>
</dbReference>
<protein>
    <recommendedName>
        <fullName evidence="1">Reverse transcriptase domain-containing protein</fullName>
    </recommendedName>
</protein>
<evidence type="ECO:0000313" key="2">
    <source>
        <dbReference type="EMBL" id="EYC05467.1"/>
    </source>
</evidence>
<organism evidence="2 3">
    <name type="scientific">Ancylostoma ceylanicum</name>
    <dbReference type="NCBI Taxonomy" id="53326"/>
    <lineage>
        <taxon>Eukaryota</taxon>
        <taxon>Metazoa</taxon>
        <taxon>Ecdysozoa</taxon>
        <taxon>Nematoda</taxon>
        <taxon>Chromadorea</taxon>
        <taxon>Rhabditida</taxon>
        <taxon>Rhabditina</taxon>
        <taxon>Rhabditomorpha</taxon>
        <taxon>Strongyloidea</taxon>
        <taxon>Ancylostomatidae</taxon>
        <taxon>Ancylostomatinae</taxon>
        <taxon>Ancylostoma</taxon>
    </lineage>
</organism>
<evidence type="ECO:0000259" key="1">
    <source>
        <dbReference type="PROSITE" id="PS50878"/>
    </source>
</evidence>
<dbReference type="EMBL" id="JARK01001418">
    <property type="protein sequence ID" value="EYC05467.1"/>
    <property type="molecule type" value="Genomic_DNA"/>
</dbReference>
<dbReference type="Proteomes" id="UP000024635">
    <property type="component" value="Unassembled WGS sequence"/>
</dbReference>
<sequence>MDAITRDLQKPVPWTLLFADDIVLASEDKHDLELQTQAWSDRLAQFGLRLNVKKTEYLTTDVNEDGTIKVNGIDLARTETFKYLGSTVTSDSSLSREVLGCRYAPRAV</sequence>
<comment type="caution">
    <text evidence="2">The sequence shown here is derived from an EMBL/GenBank/DDBJ whole genome shotgun (WGS) entry which is preliminary data.</text>
</comment>
<dbReference type="PROSITE" id="PS50878">
    <property type="entry name" value="RT_POL"/>
    <property type="match status" value="1"/>
</dbReference>
<dbReference type="Pfam" id="PF00078">
    <property type="entry name" value="RVT_1"/>
    <property type="match status" value="1"/>
</dbReference>
<dbReference type="InterPro" id="IPR043128">
    <property type="entry name" value="Rev_trsase/Diguanyl_cyclase"/>
</dbReference>
<accession>A0A016TS48</accession>
<dbReference type="PANTHER" id="PTHR47027">
    <property type="entry name" value="REVERSE TRANSCRIPTASE DOMAIN-CONTAINING PROTEIN"/>
    <property type="match status" value="1"/>
</dbReference>
<name>A0A016TS48_9BILA</name>
<evidence type="ECO:0000313" key="3">
    <source>
        <dbReference type="Proteomes" id="UP000024635"/>
    </source>
</evidence>
<dbReference type="OrthoDB" id="418748at2759"/>
<proteinExistence type="predicted"/>
<feature type="domain" description="Reverse transcriptase" evidence="1">
    <location>
        <begin position="1"/>
        <end position="88"/>
    </location>
</feature>
<dbReference type="SUPFAM" id="SSF56672">
    <property type="entry name" value="DNA/RNA polymerases"/>
    <property type="match status" value="1"/>
</dbReference>
<dbReference type="AlphaFoldDB" id="A0A016TS48"/>
<keyword evidence="3" id="KW-1185">Reference proteome</keyword>
<gene>
    <name evidence="2" type="primary">Acey_s0082.g1602</name>
    <name evidence="2" type="ORF">Y032_0082g1602</name>
</gene>
<dbReference type="PANTHER" id="PTHR47027:SF20">
    <property type="entry name" value="REVERSE TRANSCRIPTASE-LIKE PROTEIN WITH RNA-DIRECTED DNA POLYMERASE DOMAIN"/>
    <property type="match status" value="1"/>
</dbReference>
<reference evidence="3" key="1">
    <citation type="journal article" date="2015" name="Nat. Genet.">
        <title>The genome and transcriptome of the zoonotic hookworm Ancylostoma ceylanicum identify infection-specific gene families.</title>
        <authorList>
            <person name="Schwarz E.M."/>
            <person name="Hu Y."/>
            <person name="Antoshechkin I."/>
            <person name="Miller M.M."/>
            <person name="Sternberg P.W."/>
            <person name="Aroian R.V."/>
        </authorList>
    </citation>
    <scope>NUCLEOTIDE SEQUENCE</scope>
    <source>
        <strain evidence="3">HY135</strain>
    </source>
</reference>
<dbReference type="InterPro" id="IPR000477">
    <property type="entry name" value="RT_dom"/>
</dbReference>